<reference evidence="1" key="1">
    <citation type="submission" date="2023-06" db="EMBL/GenBank/DDBJ databases">
        <title>Genome sequence of Methanosarcinaceae archaeon Ag5.</title>
        <authorList>
            <person name="Protasov E."/>
            <person name="Platt K."/>
            <person name="Poehlein A."/>
            <person name="Daniel R."/>
            <person name="Brune A."/>
        </authorList>
    </citation>
    <scope>NUCLEOTIDE SEQUENCE</scope>
    <source>
        <strain evidence="1">Ag5</strain>
    </source>
</reference>
<gene>
    <name evidence="1" type="ORF">MsAg5_03660</name>
</gene>
<evidence type="ECO:0000313" key="2">
    <source>
        <dbReference type="Proteomes" id="UP001271789"/>
    </source>
</evidence>
<accession>A0AAE4MIF2</accession>
<dbReference type="AlphaFoldDB" id="A0AAE4MIF2"/>
<name>A0AAE4MIF2_9EURY</name>
<keyword evidence="2" id="KW-1185">Reference proteome</keyword>
<dbReference type="Proteomes" id="UP001271789">
    <property type="component" value="Unassembled WGS sequence"/>
</dbReference>
<comment type="caution">
    <text evidence="1">The sequence shown here is derived from an EMBL/GenBank/DDBJ whole genome shotgun (WGS) entry which is preliminary data.</text>
</comment>
<evidence type="ECO:0000313" key="1">
    <source>
        <dbReference type="EMBL" id="MDV0446524.1"/>
    </source>
</evidence>
<evidence type="ECO:0008006" key="3">
    <source>
        <dbReference type="Google" id="ProtNLM"/>
    </source>
</evidence>
<dbReference type="RefSeq" id="WP_338098921.1">
    <property type="nucleotide sequence ID" value="NZ_JAWDKD010000008.1"/>
</dbReference>
<organism evidence="1 2">
    <name type="scientific">Methanolapillus africanus</name>
    <dbReference type="NCBI Taxonomy" id="3028297"/>
    <lineage>
        <taxon>Archaea</taxon>
        <taxon>Methanobacteriati</taxon>
        <taxon>Methanobacteriota</taxon>
        <taxon>Stenosarchaea group</taxon>
        <taxon>Methanomicrobia</taxon>
        <taxon>Methanosarcinales</taxon>
        <taxon>Methanosarcinaceae</taxon>
        <taxon>Methanolapillus</taxon>
    </lineage>
</organism>
<sequence length="136" mass="14756">MKSIELAPDSINYDLECDCLSVQFIDGKYEFSKEIGSVILDFGTELDGDTLVPLGFEIIDASTVFGCKKSSLTKNFLREMSIRLKISDKIVLSIQLMTLVRNQKLEKSVNAIGVNSSNIPGIDLGFNASGIGSVTA</sequence>
<proteinExistence type="predicted"/>
<dbReference type="EMBL" id="JAWDKD010000008">
    <property type="protein sequence ID" value="MDV0446524.1"/>
    <property type="molecule type" value="Genomic_DNA"/>
</dbReference>
<protein>
    <recommendedName>
        <fullName evidence="3">DUF2283 domain-containing protein</fullName>
    </recommendedName>
</protein>